<comment type="caution">
    <text evidence="3">The sequence shown here is derived from an EMBL/GenBank/DDBJ whole genome shotgun (WGS) entry which is preliminary data.</text>
</comment>
<keyword evidence="4" id="KW-1185">Reference proteome</keyword>
<organism evidence="3 4">
    <name type="scientific">Euphydryas editha</name>
    <name type="common">Edith's checkerspot</name>
    <dbReference type="NCBI Taxonomy" id="104508"/>
    <lineage>
        <taxon>Eukaryota</taxon>
        <taxon>Metazoa</taxon>
        <taxon>Ecdysozoa</taxon>
        <taxon>Arthropoda</taxon>
        <taxon>Hexapoda</taxon>
        <taxon>Insecta</taxon>
        <taxon>Pterygota</taxon>
        <taxon>Neoptera</taxon>
        <taxon>Endopterygota</taxon>
        <taxon>Lepidoptera</taxon>
        <taxon>Glossata</taxon>
        <taxon>Ditrysia</taxon>
        <taxon>Papilionoidea</taxon>
        <taxon>Nymphalidae</taxon>
        <taxon>Nymphalinae</taxon>
        <taxon>Euphydryas</taxon>
    </lineage>
</organism>
<accession>A0AAU9V304</accession>
<feature type="coiled-coil region" evidence="1">
    <location>
        <begin position="1121"/>
        <end position="1183"/>
    </location>
</feature>
<proteinExistence type="predicted"/>
<dbReference type="Proteomes" id="UP001153954">
    <property type="component" value="Unassembled WGS sequence"/>
</dbReference>
<sequence length="1280" mass="146065">MGATFEETVLDFDLNFLHHSSNVVNDCKFDKQKKAVLLAKKKTIATDSLIKKYYGKKEQLEQTEILLLAAKEECKQVCIDYKDSLEKCTQLEKDVQLLQNENKDLQSNCCIAQNQVEAIKSHAHQLQVLVKEHETVIEALKIEKQLDKNFVKDNDKTLLNLQKENETLLKDLCLLRDIVLGKKKKRKRYKLVLQKYEKAKSRNTDDSGSESSCEEIDLFDSAPPSPLFKFEAASGNKNEEHELKSNQNEVLVKKVATRLNEDSDSLSNEIVSEDTGRGSSLAFSDVEKCINSPDYFCNDSPFGSDSNKIKVRRVYVDACTSPSTVHAITHIATSPILFDDEALLSDNNTISPNKTDSNSNEYFITDIPISTEIVTIKERKQLVDVSTNTTIDIEKVDISTSPLAFEELEVLHNKSTHLATSPTLHVKDSSINNLIALNDVNTEDLCDNNANKIELTHTTVRSLSSTCELEISSKTQEKTCLELNSSKNLCNENSNDCEIEMILKSMRLTDKIITPIPKTPINLNDKSSSKQSPVKQLSVLSTKHKVCPEAMILREENKALQTSIADLSKEIMNIKCILKNQFLMPEKSKKQVCENKDKSILNSEPFDDSNQRPLFINFDSEQSSDHIDNEEMSVTPELPVSFSTQENVIDSVQNYTHTRKDKASQVDKSKETLNKEETLVVTNISSDGKEVRPFLDSRKTIEKNLRHEDDEICTKEKEYVVLNDNKDKKVKCKKLSRLETFRKKLLPKNKIKKINVPIRKLRSKARPIHIKTSKNTDTEILLNNKPAYEKALKIMTELKLKKNTDKKESSMTTKVKKLVTDSEKVEQKDVKNNSVNLRRKSKEGNLNDNISTIEQPSVGLSELKCQNNEEKQQRDNNILTTSPKKTEGRLFNTDSPTRSLINTRSRSKINQDSIIDVDINNTKCRSVVPMSEESQETFKECNKSEARRRLKRLASDNPIIDSKRILRSKNMTEKSINRTNVNETILTMDNNLDTPDKQTHKQQSLNEVNKNIHKLNQAFDECSEQSEVNNPKTDIEQINTDVNSSPISHPKESILCKMIEKFGKNDCKFDKQKKAVLLAKKKTIATDSLIKKYYGKKEQLEQTEILLLAAKEECKQVCIDYKDSLEKCTQLEKDVQLLQNENKDLQSNCCIAQNQVEAIKSHAHQLQVLVKEHETVIEALKIEKQLDKNFVKDNDKTLLNLQKENETLLKDLCLLRDIVLGKSKYKKSYLYVVNGQFFWLLLKFQNQAKKASASDATLMMFFYFGKIYISVDAFVKKFSD</sequence>
<name>A0AAU9V304_EUPED</name>
<gene>
    <name evidence="3" type="ORF">EEDITHA_LOCUS18914</name>
</gene>
<evidence type="ECO:0000256" key="1">
    <source>
        <dbReference type="SAM" id="Coils"/>
    </source>
</evidence>
<dbReference type="AlphaFoldDB" id="A0AAU9V304"/>
<evidence type="ECO:0000313" key="4">
    <source>
        <dbReference type="Proteomes" id="UP001153954"/>
    </source>
</evidence>
<evidence type="ECO:0000313" key="3">
    <source>
        <dbReference type="EMBL" id="CAH2104553.1"/>
    </source>
</evidence>
<feature type="region of interest" description="Disordered" evidence="2">
    <location>
        <begin position="867"/>
        <end position="899"/>
    </location>
</feature>
<protein>
    <submittedName>
        <fullName evidence="3">Uncharacterized protein</fullName>
    </submittedName>
</protein>
<dbReference type="EMBL" id="CAKOGL010000027">
    <property type="protein sequence ID" value="CAH2104553.1"/>
    <property type="molecule type" value="Genomic_DNA"/>
</dbReference>
<reference evidence="3" key="1">
    <citation type="submission" date="2022-03" db="EMBL/GenBank/DDBJ databases">
        <authorList>
            <person name="Tunstrom K."/>
        </authorList>
    </citation>
    <scope>NUCLEOTIDE SEQUENCE</scope>
</reference>
<feature type="coiled-coil region" evidence="1">
    <location>
        <begin position="81"/>
        <end position="143"/>
    </location>
</feature>
<keyword evidence="1" id="KW-0175">Coiled coil</keyword>
<evidence type="ECO:0000256" key="2">
    <source>
        <dbReference type="SAM" id="MobiDB-lite"/>
    </source>
</evidence>